<dbReference type="AlphaFoldDB" id="A0A6C0K2T8"/>
<evidence type="ECO:0000313" key="1">
    <source>
        <dbReference type="EMBL" id="QHU11110.1"/>
    </source>
</evidence>
<name>A0A6C0K2T8_9ZZZZ</name>
<organism evidence="1">
    <name type="scientific">viral metagenome</name>
    <dbReference type="NCBI Taxonomy" id="1070528"/>
    <lineage>
        <taxon>unclassified sequences</taxon>
        <taxon>metagenomes</taxon>
        <taxon>organismal metagenomes</taxon>
    </lineage>
</organism>
<protein>
    <submittedName>
        <fullName evidence="1">Uncharacterized protein</fullName>
    </submittedName>
</protein>
<reference evidence="1" key="1">
    <citation type="journal article" date="2020" name="Nature">
        <title>Giant virus diversity and host interactions through global metagenomics.</title>
        <authorList>
            <person name="Schulz F."/>
            <person name="Roux S."/>
            <person name="Paez-Espino D."/>
            <person name="Jungbluth S."/>
            <person name="Walsh D.A."/>
            <person name="Denef V.J."/>
            <person name="McMahon K.D."/>
            <person name="Konstantinidis K.T."/>
            <person name="Eloe-Fadrosh E.A."/>
            <person name="Kyrpides N.C."/>
            <person name="Woyke T."/>
        </authorList>
    </citation>
    <scope>NUCLEOTIDE SEQUENCE</scope>
    <source>
        <strain evidence="1">GVMAG-S-1101165-84</strain>
    </source>
</reference>
<accession>A0A6C0K2T8</accession>
<proteinExistence type="predicted"/>
<sequence>MQPLEQLAQIELPTTLLEVLWDRTNKTIAYSYQGIDRVLPDEAIGVTLARCLNRPTDELSVSNLHYFEYPHESSVGTDDMSRQLLTCNWSDYANDRMLFQCTIR</sequence>
<dbReference type="EMBL" id="MN740779">
    <property type="protein sequence ID" value="QHU11110.1"/>
    <property type="molecule type" value="Genomic_DNA"/>
</dbReference>